<protein>
    <recommendedName>
        <fullName evidence="2">VWFA domain-containing protein</fullName>
    </recommendedName>
</protein>
<reference evidence="3 4" key="1">
    <citation type="submission" date="2016-11" db="EMBL/GenBank/DDBJ databases">
        <authorList>
            <person name="Jaros S."/>
            <person name="Januszkiewicz K."/>
            <person name="Wedrychowicz H."/>
        </authorList>
    </citation>
    <scope>NUCLEOTIDE SEQUENCE [LARGE SCALE GENOMIC DNA]</scope>
    <source>
        <strain evidence="3 4">GAS86</strain>
    </source>
</reference>
<evidence type="ECO:0000313" key="3">
    <source>
        <dbReference type="EMBL" id="SIN99499.1"/>
    </source>
</evidence>
<proteinExistence type="predicted"/>
<dbReference type="Gene3D" id="3.40.50.410">
    <property type="entry name" value="von Willebrand factor, type A domain"/>
    <property type="match status" value="1"/>
</dbReference>
<dbReference type="InterPro" id="IPR051928">
    <property type="entry name" value="NorD/CobT"/>
</dbReference>
<gene>
    <name evidence="3" type="ORF">SAMN05444168_1914</name>
</gene>
<evidence type="ECO:0000313" key="4">
    <source>
        <dbReference type="Proteomes" id="UP000184693"/>
    </source>
</evidence>
<dbReference type="PANTHER" id="PTHR41248:SF1">
    <property type="entry name" value="NORD PROTEIN"/>
    <property type="match status" value="1"/>
</dbReference>
<dbReference type="SMART" id="SM00327">
    <property type="entry name" value="VWA"/>
    <property type="match status" value="1"/>
</dbReference>
<name>A0A1N6FW23_9BURK</name>
<dbReference type="InterPro" id="IPR002035">
    <property type="entry name" value="VWF_A"/>
</dbReference>
<feature type="region of interest" description="Disordered" evidence="1">
    <location>
        <begin position="246"/>
        <end position="298"/>
    </location>
</feature>
<dbReference type="PANTHER" id="PTHR41248">
    <property type="entry name" value="NORD PROTEIN"/>
    <property type="match status" value="1"/>
</dbReference>
<feature type="domain" description="VWFA" evidence="2">
    <location>
        <begin position="411"/>
        <end position="597"/>
    </location>
</feature>
<dbReference type="SUPFAM" id="SSF53300">
    <property type="entry name" value="vWA-like"/>
    <property type="match status" value="1"/>
</dbReference>
<evidence type="ECO:0000256" key="1">
    <source>
        <dbReference type="SAM" id="MobiDB-lite"/>
    </source>
</evidence>
<dbReference type="AlphaFoldDB" id="A0A1N6FW23"/>
<dbReference type="RefSeq" id="WP_074264033.1">
    <property type="nucleotide sequence ID" value="NZ_FSRM01000001.1"/>
</dbReference>
<dbReference type="EMBL" id="FSRM01000001">
    <property type="protein sequence ID" value="SIN99499.1"/>
    <property type="molecule type" value="Genomic_DNA"/>
</dbReference>
<evidence type="ECO:0000259" key="2">
    <source>
        <dbReference type="SMART" id="SM00327"/>
    </source>
</evidence>
<dbReference type="Proteomes" id="UP000184693">
    <property type="component" value="Unassembled WGS sequence"/>
</dbReference>
<organism evidence="3 4">
    <name type="scientific">Paraburkholderia phenazinium</name>
    <dbReference type="NCBI Taxonomy" id="60549"/>
    <lineage>
        <taxon>Bacteria</taxon>
        <taxon>Pseudomonadati</taxon>
        <taxon>Pseudomonadota</taxon>
        <taxon>Betaproteobacteria</taxon>
        <taxon>Burkholderiales</taxon>
        <taxon>Burkholderiaceae</taxon>
        <taxon>Paraburkholderia</taxon>
    </lineage>
</organism>
<dbReference type="InterPro" id="IPR036465">
    <property type="entry name" value="vWFA_dom_sf"/>
</dbReference>
<sequence>MNAGAAMATATATRQGIAKTPSPITTREAISLNRFERTLGLYLRAAWQLNAPVQALVRNEEAVAQPCPIVTDTALMLPREHEAESLDDARHFYLACAAHAAAHLTYSTVRFDPAKLRPLQLTLVGVIEDARVERLAMARYPGLQRWWLPFHRTGPESAGTAAALIARLARALLDPGYVDRDGWVTKGRALFEEAFRRTDGTDPTISRHLGNLLGNDLGQMRIQFNAKTYAPEAVYRDDNSLLWDLPPTPIAPASGDATPERNVAPQESEGTGEVPPKEPTPPKRIANTPGDTPTAAATHDEELATRVVSLHRYPEWDYVIRRYRGNWCSVESLRLDAAMPERPVLDDRTTSAQRIRAMLNSTRERAVTGRTREFEGDLLDLDACIAGRIDAMRGERDRFKGFVVPRLQARGAPLAILLDLSASNAFDGRIDTVLDVARILGQALNTGDRPYAMYGFHSDGRHRVRFHVFKDFDEMWSASTEAYLARIRPGLSTRFGAALRHAGARVSQEATRMGFSRASLLTVSDGMPFDIDVFDSRYLREDTRRALNELAVRGIRCGCLALDPQTLDDAKALFGRRRVAPLNDLHDLPSALGALISAT</sequence>
<accession>A0A1N6FW23</accession>
<dbReference type="OrthoDB" id="9758211at2"/>